<evidence type="ECO:0000256" key="12">
    <source>
        <dbReference type="ARBA" id="ARBA00037847"/>
    </source>
</evidence>
<comment type="similarity">
    <text evidence="1 13">Belongs to the ATPase B chain family.</text>
</comment>
<keyword evidence="7 14" id="KW-1133">Transmembrane helix</keyword>
<dbReference type="PANTHER" id="PTHR33445">
    <property type="entry name" value="ATP SYNTHASE SUBUNIT B', CHLOROPLASTIC"/>
    <property type="match status" value="1"/>
</dbReference>
<keyword evidence="8 13" id="KW-0406">Ion transport</keyword>
<dbReference type="HAMAP" id="MF_01398">
    <property type="entry name" value="ATP_synth_b_bprime"/>
    <property type="match status" value="1"/>
</dbReference>
<evidence type="ECO:0000256" key="3">
    <source>
        <dbReference type="ARBA" id="ARBA00022475"/>
    </source>
</evidence>
<evidence type="ECO:0000256" key="13">
    <source>
        <dbReference type="RuleBase" id="RU003848"/>
    </source>
</evidence>
<evidence type="ECO:0000313" key="15">
    <source>
        <dbReference type="EMBL" id="PIQ68842.1"/>
    </source>
</evidence>
<keyword evidence="3" id="KW-1003">Cell membrane</keyword>
<keyword evidence="9 14" id="KW-0472">Membrane</keyword>
<dbReference type="InterPro" id="IPR050059">
    <property type="entry name" value="ATP_synthase_B_chain"/>
</dbReference>
<feature type="transmembrane region" description="Helical" evidence="14">
    <location>
        <begin position="34"/>
        <end position="56"/>
    </location>
</feature>
<organism evidence="15 16">
    <name type="scientific">Candidatus Taylorbacteria bacterium CG11_big_fil_rev_8_21_14_0_20_46_11</name>
    <dbReference type="NCBI Taxonomy" id="1975025"/>
    <lineage>
        <taxon>Bacteria</taxon>
        <taxon>Candidatus Tayloriibacteriota</taxon>
    </lineage>
</organism>
<evidence type="ECO:0000256" key="11">
    <source>
        <dbReference type="ARBA" id="ARBA00025198"/>
    </source>
</evidence>
<evidence type="ECO:0000256" key="7">
    <source>
        <dbReference type="ARBA" id="ARBA00022989"/>
    </source>
</evidence>
<evidence type="ECO:0000256" key="4">
    <source>
        <dbReference type="ARBA" id="ARBA00022547"/>
    </source>
</evidence>
<evidence type="ECO:0000256" key="8">
    <source>
        <dbReference type="ARBA" id="ARBA00023065"/>
    </source>
</evidence>
<dbReference type="CDD" id="cd06503">
    <property type="entry name" value="ATP-synt_Fo_b"/>
    <property type="match status" value="1"/>
</dbReference>
<comment type="subcellular location">
    <subcellularLocation>
        <location evidence="12">Endomembrane system</location>
        <topology evidence="12">Single-pass membrane protein</topology>
    </subcellularLocation>
</comment>
<reference evidence="15 16" key="1">
    <citation type="submission" date="2017-09" db="EMBL/GenBank/DDBJ databases">
        <title>Depth-based differentiation of microbial function through sediment-hosted aquifers and enrichment of novel symbionts in the deep terrestrial subsurface.</title>
        <authorList>
            <person name="Probst A.J."/>
            <person name="Ladd B."/>
            <person name="Jarett J.K."/>
            <person name="Geller-Mcgrath D.E."/>
            <person name="Sieber C.M."/>
            <person name="Emerson J.B."/>
            <person name="Anantharaman K."/>
            <person name="Thomas B.C."/>
            <person name="Malmstrom R."/>
            <person name="Stieglmeier M."/>
            <person name="Klingl A."/>
            <person name="Woyke T."/>
            <person name="Ryan C.M."/>
            <person name="Banfield J.F."/>
        </authorList>
    </citation>
    <scope>NUCLEOTIDE SEQUENCE [LARGE SCALE GENOMIC DNA]</scope>
    <source>
        <strain evidence="15">CG11_big_fil_rev_8_21_14_0_20_46_11</strain>
    </source>
</reference>
<dbReference type="GO" id="GO:0046961">
    <property type="term" value="F:proton-transporting ATPase activity, rotational mechanism"/>
    <property type="evidence" value="ECO:0007669"/>
    <property type="project" value="TreeGrafter"/>
</dbReference>
<dbReference type="NCBIfam" id="TIGR01144">
    <property type="entry name" value="ATP_synt_b"/>
    <property type="match status" value="1"/>
</dbReference>
<evidence type="ECO:0000256" key="14">
    <source>
        <dbReference type="SAM" id="Phobius"/>
    </source>
</evidence>
<evidence type="ECO:0000256" key="6">
    <source>
        <dbReference type="ARBA" id="ARBA00022781"/>
    </source>
</evidence>
<keyword evidence="2 13" id="KW-0813">Transport</keyword>
<keyword evidence="10" id="KW-0066">ATP synthesis</keyword>
<dbReference type="PANTHER" id="PTHR33445:SF1">
    <property type="entry name" value="ATP SYNTHASE SUBUNIT B"/>
    <property type="match status" value="1"/>
</dbReference>
<keyword evidence="5 13" id="KW-0812">Transmembrane</keyword>
<sequence length="191" mass="21322">MQTRRIPNFREDLRGISGLISDMAELLHSLGIEWHILIAQIINFAILLAVLAKFVYKPVLQMIDERREGTLRAIEREEHASTKLARAETDREAIIAEAHQESARVIEASRQTGEDLKKRLTADAKAEIAKSQASAEKKLKEDKVRLFGEVKAEIGTLVVTTIEQTLGDVLDPRTQGKMVEQALAAIRESNG</sequence>
<evidence type="ECO:0000256" key="9">
    <source>
        <dbReference type="ARBA" id="ARBA00023136"/>
    </source>
</evidence>
<dbReference type="AlphaFoldDB" id="A0A2H0KC63"/>
<protein>
    <submittedName>
        <fullName evidence="15">ATP synthase F0 subunit B</fullName>
    </submittedName>
</protein>
<keyword evidence="4 13" id="KW-0138">CF(0)</keyword>
<gene>
    <name evidence="15" type="primary">atpF</name>
    <name evidence="15" type="ORF">COV91_02095</name>
</gene>
<evidence type="ECO:0000256" key="5">
    <source>
        <dbReference type="ARBA" id="ARBA00022692"/>
    </source>
</evidence>
<dbReference type="GO" id="GO:0045259">
    <property type="term" value="C:proton-transporting ATP synthase complex"/>
    <property type="evidence" value="ECO:0007669"/>
    <property type="project" value="UniProtKB-KW"/>
</dbReference>
<dbReference type="InterPro" id="IPR005864">
    <property type="entry name" value="ATP_synth_F0_bsu_bac"/>
</dbReference>
<dbReference type="InterPro" id="IPR002146">
    <property type="entry name" value="ATP_synth_b/b'su_bac/chlpt"/>
</dbReference>
<evidence type="ECO:0000313" key="16">
    <source>
        <dbReference type="Proteomes" id="UP000229342"/>
    </source>
</evidence>
<keyword evidence="6 13" id="KW-0375">Hydrogen ion transport</keyword>
<evidence type="ECO:0000256" key="1">
    <source>
        <dbReference type="ARBA" id="ARBA00005513"/>
    </source>
</evidence>
<accession>A0A2H0KC63</accession>
<dbReference type="GO" id="GO:0015986">
    <property type="term" value="P:proton motive force-driven ATP synthesis"/>
    <property type="evidence" value="ECO:0007669"/>
    <property type="project" value="InterPro"/>
</dbReference>
<dbReference type="Proteomes" id="UP000229342">
    <property type="component" value="Unassembled WGS sequence"/>
</dbReference>
<evidence type="ECO:0000256" key="10">
    <source>
        <dbReference type="ARBA" id="ARBA00023310"/>
    </source>
</evidence>
<dbReference type="GO" id="GO:0012505">
    <property type="term" value="C:endomembrane system"/>
    <property type="evidence" value="ECO:0007669"/>
    <property type="project" value="UniProtKB-SubCell"/>
</dbReference>
<evidence type="ECO:0000256" key="2">
    <source>
        <dbReference type="ARBA" id="ARBA00022448"/>
    </source>
</evidence>
<name>A0A2H0KC63_9BACT</name>
<comment type="function">
    <text evidence="11">F(1)F(0) ATP synthase produces ATP from ADP in the presence of a proton or sodium gradient. F-type ATPases consist of two structural domains, F(1) containing the extramembraneous catalytic core and F(0) containing the membrane proton channel, linked together by a central stalk and a peripheral stalk. During catalysis, ATP synthesis in the catalytic domain of F(1) is coupled via a rotary mechanism of the central stalk subunits to proton translocation.</text>
</comment>
<proteinExistence type="inferred from homology"/>
<feature type="non-terminal residue" evidence="15">
    <location>
        <position position="191"/>
    </location>
</feature>
<dbReference type="EMBL" id="PCVG01000024">
    <property type="protein sequence ID" value="PIQ68842.1"/>
    <property type="molecule type" value="Genomic_DNA"/>
</dbReference>
<comment type="caution">
    <text evidence="15">The sequence shown here is derived from an EMBL/GenBank/DDBJ whole genome shotgun (WGS) entry which is preliminary data.</text>
</comment>
<dbReference type="Pfam" id="PF00430">
    <property type="entry name" value="ATP-synt_B"/>
    <property type="match status" value="1"/>
</dbReference>